<comment type="subcellular location">
    <subcellularLocation>
        <location evidence="1">Endosome</location>
    </subcellularLocation>
    <subcellularLocation>
        <location evidence="11">Nucleus</location>
        <location evidence="11">Nuclear pore complex</location>
    </subcellularLocation>
    <subcellularLocation>
        <location evidence="11">Nucleus membrane</location>
    </subcellularLocation>
</comment>
<dbReference type="GO" id="GO:0000813">
    <property type="term" value="C:ESCRT I complex"/>
    <property type="evidence" value="ECO:0007669"/>
    <property type="project" value="UniProtKB-ARBA"/>
</dbReference>
<dbReference type="Gene3D" id="1.20.190.50">
    <property type="match status" value="1"/>
</dbReference>
<protein>
    <recommendedName>
        <fullName evidence="11">Nuclear pore complex protein</fullName>
    </recommendedName>
</protein>
<dbReference type="InterPro" id="IPR009851">
    <property type="entry name" value="Mod_r"/>
</dbReference>
<feature type="region of interest" description="Disordered" evidence="12">
    <location>
        <begin position="63"/>
        <end position="84"/>
    </location>
</feature>
<dbReference type="Gene3D" id="1.10.3450.20">
    <property type="match status" value="1"/>
</dbReference>
<keyword evidence="8 11" id="KW-0906">Nuclear pore complex</keyword>
<evidence type="ECO:0000256" key="12">
    <source>
        <dbReference type="SAM" id="MobiDB-lite"/>
    </source>
</evidence>
<evidence type="ECO:0000256" key="7">
    <source>
        <dbReference type="ARBA" id="ARBA00023010"/>
    </source>
</evidence>
<dbReference type="GO" id="GO:0031965">
    <property type="term" value="C:nuclear membrane"/>
    <property type="evidence" value="ECO:0007669"/>
    <property type="project" value="UniProtKB-SubCell"/>
</dbReference>
<dbReference type="GO" id="GO:0072666">
    <property type="term" value="P:establishment of protein localization to vacuole"/>
    <property type="evidence" value="ECO:0007669"/>
    <property type="project" value="UniProtKB-ARBA"/>
</dbReference>
<organism evidence="14 15">
    <name type="scientific">Gibberella intermedia</name>
    <name type="common">Bulb rot disease fungus</name>
    <name type="synonym">Fusarium proliferatum</name>
    <dbReference type="NCBI Taxonomy" id="948311"/>
    <lineage>
        <taxon>Eukaryota</taxon>
        <taxon>Fungi</taxon>
        <taxon>Dikarya</taxon>
        <taxon>Ascomycota</taxon>
        <taxon>Pezizomycotina</taxon>
        <taxon>Sordariomycetes</taxon>
        <taxon>Hypocreomycetidae</taxon>
        <taxon>Hypocreales</taxon>
        <taxon>Nectriaceae</taxon>
        <taxon>Fusarium</taxon>
        <taxon>Fusarium fujikuroi species complex</taxon>
    </lineage>
</organism>
<dbReference type="GO" id="GO:0000973">
    <property type="term" value="P:post-transcriptional tethering of RNA polymerase II gene DNA at nuclear periphery"/>
    <property type="evidence" value="ECO:0007669"/>
    <property type="project" value="TreeGrafter"/>
</dbReference>
<evidence type="ECO:0000256" key="2">
    <source>
        <dbReference type="ARBA" id="ARBA00007617"/>
    </source>
</evidence>
<feature type="domain" description="VPS37 C-terminal" evidence="13">
    <location>
        <begin position="1085"/>
        <end position="1177"/>
    </location>
</feature>
<dbReference type="Pfam" id="PF04121">
    <property type="entry name" value="Nup84_Nup100"/>
    <property type="match status" value="1"/>
</dbReference>
<dbReference type="Proteomes" id="UP000251714">
    <property type="component" value="Unassembled WGS sequence"/>
</dbReference>
<evidence type="ECO:0000256" key="4">
    <source>
        <dbReference type="ARBA" id="ARBA00022753"/>
    </source>
</evidence>
<reference evidence="14 15" key="1">
    <citation type="submission" date="2017-12" db="EMBL/GenBank/DDBJ databases">
        <title>Genome sequence of the mycotoxigenic crop pathogen Fusarium proliferatum, strain ITEM 2341 from Date Palm.</title>
        <authorList>
            <person name="Almiman B.F."/>
            <person name="Shittu T.A."/>
            <person name="Muthumeenakshi S."/>
            <person name="Baroncelli R."/>
            <person name="Sreenivasaprasada S."/>
        </authorList>
    </citation>
    <scope>NUCLEOTIDE SEQUENCE [LARGE SCALE GENOMIC DNA]</scope>
    <source>
        <strain evidence="14 15">ITEM 2341</strain>
    </source>
</reference>
<dbReference type="PROSITE" id="PS51314">
    <property type="entry name" value="VPS37_C"/>
    <property type="match status" value="1"/>
</dbReference>
<comment type="similarity">
    <text evidence="2">Belongs to the VPS37 family.</text>
</comment>
<keyword evidence="11" id="KW-0472">Membrane</keyword>
<dbReference type="InterPro" id="IPR029012">
    <property type="entry name" value="Helix_hairpin_bin_sf"/>
</dbReference>
<sequence>MAPVEAEKFLSYEAGPEVEEFANALDDCLSPPLSNEERRERIIDLPRKYYENAIRRLAQVRPRMTRNGQDDVDMDADDDGTNSNPASAELVKRLEREAQTWDLLRRLLPLRYASSDDGHSASKTEQSSVDSGDLFKSFLASDSSARERQAVIQWLQSNASSGPDINELAHELQQNADRGDIIAHGWLHTRSSIKLRKGVTAWPHLLDRQSPAIATSFHTSDGSPLVTQLDPDAATRQGRKLEPQDEYFERAIWLGCWEHLRRGSSLESIREWCQERTEMWRAISTSAILLSADDSQGVADTKPASLALWRRMCFSLSRSGGCDDYERAVYGVLSGDIPSVEKVALNWDDFLFANYNALLRTQLDNYILGQCPADVASNLTQSFPSFDAIQFHGEPSTVDMRLIRALEANPQIKDEANEPNKALQASLISKEIGQHLYQQGFIISSGANHNESALYRSESSKLEVNKERFFQSTQHYGLRIVAHIYLLINLLDKLNSKDDSLAPAYSPPEMRRSQQNLIAGYANYLRLAEFHELIPLYCSILEPPRSYEVLSYNLIPENEASRRLLQLRLIRKAGIDVLEFVKTQAWLLFDDLGPAQHGCPAKEGFSIIEPGPPTSRSGRPVRPDFFGDDERFVDQAHENLIRSLEWLVLVQETWPNVLSMGTKIYKFFLRNMHLSAARQLMKRVPFSEVLHAATEENGDEIELYEDIPEFWARQLDRRGIRDVTPQQALSDARNFRELENLVRALDSLETVASLAELTNEYAKIENPGAGTANILTRDRDQKKNREFWNAIGDEVKNTKENMQPLLKNWLLVGIEEGDQELQDLRQAYLPETVLAYVGTLHFAGTGLSRDNLLECMELASIVAERDSDLSVAFLEAGRMKELVEVFAASSKALAISTGEKRTASTGSKKLREMGWSRDLWSKLPTLDLRLPTPIQWEWKFTYLSYLPKGATPPVLPPKPGSHETSRIATPTSSGVPPPSEGRIPSNTVNHAPASIPDPGEQWLPQILQDKSKQDLAELLGNPTLLNALTHSPESIHPSLLVSHQALSAALNENIDLAGQLTDMEARLSHQRASTQAQLLSTHTLERQWRQKQSDMDHALAPFSPAALYQQLGQGVQEQASVCEAMEESFLDGEGEGVSATEREVTDWVRKYREAKVQYYLRQERKERWDEGRVGGWR</sequence>
<accession>A0A365MSR9</accession>
<evidence type="ECO:0000256" key="8">
    <source>
        <dbReference type="ARBA" id="ARBA00023132"/>
    </source>
</evidence>
<keyword evidence="3 10" id="KW-0813">Transport</keyword>
<evidence type="ECO:0000256" key="11">
    <source>
        <dbReference type="RuleBase" id="RU365072"/>
    </source>
</evidence>
<keyword evidence="7 11" id="KW-0811">Translocation</keyword>
<dbReference type="PANTHER" id="PTHR13003:SF2">
    <property type="entry name" value="NUCLEAR PORE COMPLEX PROTEIN NUP107"/>
    <property type="match status" value="1"/>
</dbReference>
<comment type="function">
    <text evidence="11">Functions as a component of the nuclear pore complex (NPC).</text>
</comment>
<dbReference type="GO" id="GO:0031080">
    <property type="term" value="C:nuclear pore outer ring"/>
    <property type="evidence" value="ECO:0007669"/>
    <property type="project" value="TreeGrafter"/>
</dbReference>
<evidence type="ECO:0000256" key="1">
    <source>
        <dbReference type="ARBA" id="ARBA00004177"/>
    </source>
</evidence>
<dbReference type="InterPro" id="IPR037202">
    <property type="entry name" value="ESCRT_assembly_dom"/>
</dbReference>
<dbReference type="GO" id="GO:0043162">
    <property type="term" value="P:ubiquitin-dependent protein catabolic process via the multivesicular body sorting pathway"/>
    <property type="evidence" value="ECO:0007669"/>
    <property type="project" value="UniProtKB-ARBA"/>
</dbReference>
<name>A0A365MSR9_GIBIN</name>
<evidence type="ECO:0000256" key="5">
    <source>
        <dbReference type="ARBA" id="ARBA00022816"/>
    </source>
</evidence>
<keyword evidence="4" id="KW-0967">Endosome</keyword>
<evidence type="ECO:0000313" key="14">
    <source>
        <dbReference type="EMBL" id="RBA11591.1"/>
    </source>
</evidence>
<gene>
    <name evidence="14" type="ORF">FPRO05_04763</name>
</gene>
<keyword evidence="9 11" id="KW-0539">Nucleus</keyword>
<dbReference type="PANTHER" id="PTHR13003">
    <property type="entry name" value="NUP107-RELATED"/>
    <property type="match status" value="1"/>
</dbReference>
<dbReference type="InterPro" id="IPR007252">
    <property type="entry name" value="Nup84/Nup107"/>
</dbReference>
<evidence type="ECO:0000256" key="3">
    <source>
        <dbReference type="ARBA" id="ARBA00022448"/>
    </source>
</evidence>
<dbReference type="GO" id="GO:0006406">
    <property type="term" value="P:mRNA export from nucleus"/>
    <property type="evidence" value="ECO:0007669"/>
    <property type="project" value="TreeGrafter"/>
</dbReference>
<keyword evidence="5" id="KW-0509">mRNA transport</keyword>
<feature type="region of interest" description="Disordered" evidence="12">
    <location>
        <begin position="952"/>
        <end position="981"/>
    </location>
</feature>
<evidence type="ECO:0000256" key="6">
    <source>
        <dbReference type="ARBA" id="ARBA00022927"/>
    </source>
</evidence>
<evidence type="ECO:0000313" key="15">
    <source>
        <dbReference type="Proteomes" id="UP000251714"/>
    </source>
</evidence>
<evidence type="ECO:0000256" key="10">
    <source>
        <dbReference type="PROSITE-ProRule" id="PRU00646"/>
    </source>
</evidence>
<dbReference type="AlphaFoldDB" id="A0A365MSR9"/>
<dbReference type="GO" id="GO:0017056">
    <property type="term" value="F:structural constituent of nuclear pore"/>
    <property type="evidence" value="ECO:0007669"/>
    <property type="project" value="UniProtKB-UniRule"/>
</dbReference>
<dbReference type="Gene3D" id="1.10.287.660">
    <property type="entry name" value="Helix hairpin bin"/>
    <property type="match status" value="1"/>
</dbReference>
<dbReference type="EMBL" id="PKMI01000050">
    <property type="protein sequence ID" value="RBA11591.1"/>
    <property type="molecule type" value="Genomic_DNA"/>
</dbReference>
<dbReference type="SUPFAM" id="SSF140111">
    <property type="entry name" value="Endosomal sorting complex assembly domain"/>
    <property type="match status" value="1"/>
</dbReference>
<feature type="compositionally biased region" description="Acidic residues" evidence="12">
    <location>
        <begin position="70"/>
        <end position="80"/>
    </location>
</feature>
<comment type="subunit">
    <text evidence="11">Part of the nuclear pore complex (NPC).</text>
</comment>
<dbReference type="Pfam" id="PF07200">
    <property type="entry name" value="Mod_r"/>
    <property type="match status" value="1"/>
</dbReference>
<dbReference type="GO" id="GO:0006606">
    <property type="term" value="P:protein import into nucleus"/>
    <property type="evidence" value="ECO:0007669"/>
    <property type="project" value="TreeGrafter"/>
</dbReference>
<proteinExistence type="inferred from homology"/>
<evidence type="ECO:0000259" key="13">
    <source>
        <dbReference type="PROSITE" id="PS51314"/>
    </source>
</evidence>
<comment type="caution">
    <text evidence="14">The sequence shown here is derived from an EMBL/GenBank/DDBJ whole genome shotgun (WGS) entry which is preliminary data.</text>
</comment>
<evidence type="ECO:0000256" key="9">
    <source>
        <dbReference type="ARBA" id="ARBA00023242"/>
    </source>
</evidence>
<comment type="similarity">
    <text evidence="11">Belongs to the nucleoporin Nup84/Nup107 family.</text>
</comment>
<keyword evidence="6 10" id="KW-0653">Protein transport</keyword>